<dbReference type="EMBL" id="LJIG01002336">
    <property type="protein sequence ID" value="KRT84604.1"/>
    <property type="molecule type" value="Genomic_DNA"/>
</dbReference>
<dbReference type="OrthoDB" id="6514241at2759"/>
<organism evidence="1 2">
    <name type="scientific">Oryctes borbonicus</name>
    <dbReference type="NCBI Taxonomy" id="1629725"/>
    <lineage>
        <taxon>Eukaryota</taxon>
        <taxon>Metazoa</taxon>
        <taxon>Ecdysozoa</taxon>
        <taxon>Arthropoda</taxon>
        <taxon>Hexapoda</taxon>
        <taxon>Insecta</taxon>
        <taxon>Pterygota</taxon>
        <taxon>Neoptera</taxon>
        <taxon>Endopterygota</taxon>
        <taxon>Coleoptera</taxon>
        <taxon>Polyphaga</taxon>
        <taxon>Scarabaeiformia</taxon>
        <taxon>Scarabaeidae</taxon>
        <taxon>Dynastinae</taxon>
        <taxon>Oryctes</taxon>
    </lineage>
</organism>
<dbReference type="PANTHER" id="PTHR16260">
    <property type="entry name" value="SIMILAR TO 1700123O20RIK PROTEIN"/>
    <property type="match status" value="1"/>
</dbReference>
<protein>
    <submittedName>
        <fullName evidence="1">Uncharacterized protein</fullName>
    </submittedName>
</protein>
<dbReference type="InterPro" id="IPR028019">
    <property type="entry name" value="DUF4508"/>
</dbReference>
<sequence>MTMLGVDEQIRYLLQWFNEWSELQRSDFLPIISEKYSNKPYVNGIVNNIANVSCQEKPMSLFQCRVKLFKEWFGQWNMEQRDIFLKRLMEIDDVFSEKLKHELQNGTDNQEVLED</sequence>
<reference evidence="1 2" key="1">
    <citation type="submission" date="2015-09" db="EMBL/GenBank/DDBJ databases">
        <title>Draft genome of the scarab beetle Oryctes borbonicus.</title>
        <authorList>
            <person name="Meyer J.M."/>
            <person name="Markov G.V."/>
            <person name="Baskaran P."/>
            <person name="Herrmann M."/>
            <person name="Sommer R.J."/>
            <person name="Roedelsperger C."/>
        </authorList>
    </citation>
    <scope>NUCLEOTIDE SEQUENCE [LARGE SCALE GENOMIC DNA]</scope>
    <source>
        <strain evidence="1">OB123</strain>
        <tissue evidence="1">Whole animal</tissue>
    </source>
</reference>
<keyword evidence="2" id="KW-1185">Reference proteome</keyword>
<evidence type="ECO:0000313" key="1">
    <source>
        <dbReference type="EMBL" id="KRT84604.1"/>
    </source>
</evidence>
<gene>
    <name evidence="1" type="ORF">AMK59_1931</name>
</gene>
<dbReference type="AlphaFoldDB" id="A0A0T6BB97"/>
<accession>A0A0T6BB97</accession>
<dbReference type="PANTHER" id="PTHR16260:SF3">
    <property type="entry name" value="CHROMOSOME 14 OPEN READING FRAME 119-LIKE-RELATED"/>
    <property type="match status" value="1"/>
</dbReference>
<name>A0A0T6BB97_9SCAR</name>
<proteinExistence type="predicted"/>
<dbReference type="Proteomes" id="UP000051574">
    <property type="component" value="Unassembled WGS sequence"/>
</dbReference>
<dbReference type="Pfam" id="PF14969">
    <property type="entry name" value="DUF4508"/>
    <property type="match status" value="1"/>
</dbReference>
<comment type="caution">
    <text evidence="1">The sequence shown here is derived from an EMBL/GenBank/DDBJ whole genome shotgun (WGS) entry which is preliminary data.</text>
</comment>
<evidence type="ECO:0000313" key="2">
    <source>
        <dbReference type="Proteomes" id="UP000051574"/>
    </source>
</evidence>